<dbReference type="RefSeq" id="WP_160906036.1">
    <property type="nucleotide sequence ID" value="NZ_WVHS01000002.1"/>
</dbReference>
<evidence type="ECO:0000313" key="6">
    <source>
        <dbReference type="EMBL" id="MXV15012.1"/>
    </source>
</evidence>
<dbReference type="GO" id="GO:0003905">
    <property type="term" value="F:alkylbase DNA N-glycosylase activity"/>
    <property type="evidence" value="ECO:0007669"/>
    <property type="project" value="InterPro"/>
</dbReference>
<dbReference type="InterPro" id="IPR003180">
    <property type="entry name" value="MPG"/>
</dbReference>
<dbReference type="Pfam" id="PF02245">
    <property type="entry name" value="Pur_DNA_glyco"/>
    <property type="match status" value="1"/>
</dbReference>
<dbReference type="Proteomes" id="UP000451233">
    <property type="component" value="Unassembled WGS sequence"/>
</dbReference>
<evidence type="ECO:0000313" key="7">
    <source>
        <dbReference type="Proteomes" id="UP000451233"/>
    </source>
</evidence>
<dbReference type="Gene3D" id="3.10.300.10">
    <property type="entry name" value="Methylpurine-DNA glycosylase (MPG)"/>
    <property type="match status" value="1"/>
</dbReference>
<dbReference type="NCBIfam" id="TIGR00567">
    <property type="entry name" value="3mg"/>
    <property type="match status" value="1"/>
</dbReference>
<dbReference type="InterPro" id="IPR036995">
    <property type="entry name" value="MPG_sf"/>
</dbReference>
<dbReference type="AlphaFoldDB" id="A0A7K1XVK6"/>
<reference evidence="6 7" key="1">
    <citation type="submission" date="2019-11" db="EMBL/GenBank/DDBJ databases">
        <title>Pedobacter sp. HMF7056 Genome sequencing and assembly.</title>
        <authorList>
            <person name="Kang H."/>
            <person name="Kim H."/>
            <person name="Joh K."/>
        </authorList>
    </citation>
    <scope>NUCLEOTIDE SEQUENCE [LARGE SCALE GENOMIC DNA]</scope>
    <source>
        <strain evidence="6 7">HMF7056</strain>
    </source>
</reference>
<keyword evidence="7" id="KW-1185">Reference proteome</keyword>
<dbReference type="FunFam" id="3.10.300.10:FF:000001">
    <property type="entry name" value="Putative 3-methyladenine DNA glycosylase"/>
    <property type="match status" value="1"/>
</dbReference>
<accession>A0A7K1XVK6</accession>
<gene>
    <name evidence="6" type="ORF">GS398_06850</name>
</gene>
<dbReference type="GO" id="GO:0003677">
    <property type="term" value="F:DNA binding"/>
    <property type="evidence" value="ECO:0007669"/>
    <property type="project" value="InterPro"/>
</dbReference>
<name>A0A7K1XVK6_9SPHI</name>
<keyword evidence="4 5" id="KW-0234">DNA repair</keyword>
<comment type="caution">
    <text evidence="6">The sequence shown here is derived from an EMBL/GenBank/DDBJ whole genome shotgun (WGS) entry which is preliminary data.</text>
</comment>
<dbReference type="EC" id="3.2.2.-" evidence="5"/>
<evidence type="ECO:0000256" key="1">
    <source>
        <dbReference type="ARBA" id="ARBA00009232"/>
    </source>
</evidence>
<keyword evidence="3 5" id="KW-0378">Hydrolase</keyword>
<protein>
    <recommendedName>
        <fullName evidence="5">Putative 3-methyladenine DNA glycosylase</fullName>
        <ecNumber evidence="5">3.2.2.-</ecNumber>
    </recommendedName>
</protein>
<evidence type="ECO:0000256" key="4">
    <source>
        <dbReference type="ARBA" id="ARBA00023204"/>
    </source>
</evidence>
<sequence>MKLPLSFYQRDDVLAIARELNGKCLYTCVDGLLTGGMIVETEAYRGPDDRGSHAWNDRRTPRNEMMYAAGGVVYMYICYGIHDMLNIVTGDEGSSHAILIRAIEPLTGLEVMRDRRNVHHADVRLCQGPGALAKALGLNKIHNGASLAGDEIWITDNPSPEPLEIASSARIGLNFPGIYRDIPWRFYVRGNRYVSRNKT</sequence>
<evidence type="ECO:0000256" key="2">
    <source>
        <dbReference type="ARBA" id="ARBA00022763"/>
    </source>
</evidence>
<dbReference type="SUPFAM" id="SSF50486">
    <property type="entry name" value="FMT C-terminal domain-like"/>
    <property type="match status" value="1"/>
</dbReference>
<evidence type="ECO:0000256" key="5">
    <source>
        <dbReference type="HAMAP-Rule" id="MF_00527"/>
    </source>
</evidence>
<dbReference type="PANTHER" id="PTHR10429:SF0">
    <property type="entry name" value="DNA-3-METHYLADENINE GLYCOSYLASE"/>
    <property type="match status" value="1"/>
</dbReference>
<dbReference type="InterPro" id="IPR011034">
    <property type="entry name" value="Formyl_transferase-like_C_sf"/>
</dbReference>
<organism evidence="6 7">
    <name type="scientific">Hufsiella ginkgonis</name>
    <dbReference type="NCBI Taxonomy" id="2695274"/>
    <lineage>
        <taxon>Bacteria</taxon>
        <taxon>Pseudomonadati</taxon>
        <taxon>Bacteroidota</taxon>
        <taxon>Sphingobacteriia</taxon>
        <taxon>Sphingobacteriales</taxon>
        <taxon>Sphingobacteriaceae</taxon>
        <taxon>Hufsiella</taxon>
    </lineage>
</organism>
<dbReference type="CDD" id="cd00540">
    <property type="entry name" value="AAG"/>
    <property type="match status" value="1"/>
</dbReference>
<comment type="similarity">
    <text evidence="1 5">Belongs to the DNA glycosylase MPG family.</text>
</comment>
<evidence type="ECO:0000256" key="3">
    <source>
        <dbReference type="ARBA" id="ARBA00022801"/>
    </source>
</evidence>
<dbReference type="PANTHER" id="PTHR10429">
    <property type="entry name" value="DNA-3-METHYLADENINE GLYCOSYLASE"/>
    <property type="match status" value="1"/>
</dbReference>
<dbReference type="EMBL" id="WVHS01000002">
    <property type="protein sequence ID" value="MXV15012.1"/>
    <property type="molecule type" value="Genomic_DNA"/>
</dbReference>
<keyword evidence="2 5" id="KW-0227">DNA damage</keyword>
<proteinExistence type="inferred from homology"/>
<dbReference type="HAMAP" id="MF_00527">
    <property type="entry name" value="3MGH"/>
    <property type="match status" value="1"/>
</dbReference>
<dbReference type="GO" id="GO:0006284">
    <property type="term" value="P:base-excision repair"/>
    <property type="evidence" value="ECO:0007669"/>
    <property type="project" value="InterPro"/>
</dbReference>